<dbReference type="EMBL" id="WTPX01000042">
    <property type="protein sequence ID" value="NNJ25593.1"/>
    <property type="molecule type" value="Genomic_DNA"/>
</dbReference>
<dbReference type="EC" id="3.6.1.41" evidence="2"/>
<dbReference type="InterPro" id="IPR004843">
    <property type="entry name" value="Calcineurin-like_PHP"/>
</dbReference>
<reference evidence="2 3" key="1">
    <citation type="journal article" date="2020" name="Syst. Appl. Microbiol.">
        <title>Alienimonas chondri sp. nov., a novel planctomycete isolated from the biofilm of the red alga Chondrus crispus.</title>
        <authorList>
            <person name="Vitorino I."/>
            <person name="Albuquerque L."/>
            <person name="Wiegand S."/>
            <person name="Kallscheuer N."/>
            <person name="da Costa M.S."/>
            <person name="Lobo-da-Cunha A."/>
            <person name="Jogler C."/>
            <person name="Lage O.M."/>
        </authorList>
    </citation>
    <scope>NUCLEOTIDE SEQUENCE [LARGE SCALE GENOMIC DNA]</scope>
    <source>
        <strain evidence="2 3">LzC2</strain>
    </source>
</reference>
<dbReference type="GO" id="GO:0008803">
    <property type="term" value="F:bis(5'-nucleosyl)-tetraphosphatase (symmetrical) activity"/>
    <property type="evidence" value="ECO:0007669"/>
    <property type="project" value="UniProtKB-EC"/>
</dbReference>
<evidence type="ECO:0000313" key="3">
    <source>
        <dbReference type="Proteomes" id="UP000609651"/>
    </source>
</evidence>
<accession>A0ABX1VCU6</accession>
<dbReference type="InterPro" id="IPR050126">
    <property type="entry name" value="Ap4A_hydrolase"/>
</dbReference>
<feature type="domain" description="Calcineurin-like phosphoesterase" evidence="1">
    <location>
        <begin position="4"/>
        <end position="172"/>
    </location>
</feature>
<dbReference type="Pfam" id="PF00149">
    <property type="entry name" value="Metallophos"/>
    <property type="match status" value="1"/>
</dbReference>
<comment type="caution">
    <text evidence="2">The sequence shown here is derived from an EMBL/GenBank/DDBJ whole genome shotgun (WGS) entry which is preliminary data.</text>
</comment>
<dbReference type="PANTHER" id="PTHR42850">
    <property type="entry name" value="METALLOPHOSPHOESTERASE"/>
    <property type="match status" value="1"/>
</dbReference>
<dbReference type="SUPFAM" id="SSF56300">
    <property type="entry name" value="Metallo-dependent phosphatases"/>
    <property type="match status" value="1"/>
</dbReference>
<keyword evidence="3" id="KW-1185">Reference proteome</keyword>
<sequence>MSRTFAVGDVHGCDVALETLLTTLDLREGESLVQLGDLCDRGPDTARAIDLLIALGEEIDLHVILGNHDEMFLGALGRPGFRNFGANWEAFGGKETLASYGGSPKDVPEEHLRFLESARTIVERGSDIFVHAMIEPALPLSEQEGHILRWEKLTYDEPPPPNGRRVVCGHTAQSSGEPRVWPGWCCIDTKVYAPDGWITALEISPDGNDRIWQANQRGDARGPFDLARFEDRG</sequence>
<dbReference type="PANTHER" id="PTHR42850:SF4">
    <property type="entry name" value="ZINC-DEPENDENT ENDOPOLYPHOSPHATASE"/>
    <property type="match status" value="1"/>
</dbReference>
<organism evidence="2 3">
    <name type="scientific">Alienimonas chondri</name>
    <dbReference type="NCBI Taxonomy" id="2681879"/>
    <lineage>
        <taxon>Bacteria</taxon>
        <taxon>Pseudomonadati</taxon>
        <taxon>Planctomycetota</taxon>
        <taxon>Planctomycetia</taxon>
        <taxon>Planctomycetales</taxon>
        <taxon>Planctomycetaceae</taxon>
        <taxon>Alienimonas</taxon>
    </lineage>
</organism>
<protein>
    <submittedName>
        <fullName evidence="2">Bis(5'-nucleosyl)-tetraphosphatase, symmetrical</fullName>
        <ecNumber evidence="2">3.6.1.41</ecNumber>
    </submittedName>
</protein>
<evidence type="ECO:0000259" key="1">
    <source>
        <dbReference type="Pfam" id="PF00149"/>
    </source>
</evidence>
<dbReference type="Proteomes" id="UP000609651">
    <property type="component" value="Unassembled WGS sequence"/>
</dbReference>
<proteinExistence type="predicted"/>
<evidence type="ECO:0000313" key="2">
    <source>
        <dbReference type="EMBL" id="NNJ25593.1"/>
    </source>
</evidence>
<dbReference type="InterPro" id="IPR029052">
    <property type="entry name" value="Metallo-depent_PP-like"/>
</dbReference>
<gene>
    <name evidence="2" type="primary">apaH_2</name>
    <name evidence="2" type="ORF">LzC2_16650</name>
</gene>
<name>A0ABX1VCU6_9PLAN</name>
<keyword evidence="2" id="KW-0378">Hydrolase</keyword>
<dbReference type="RefSeq" id="WP_171185768.1">
    <property type="nucleotide sequence ID" value="NZ_WTPX01000042.1"/>
</dbReference>
<dbReference type="Gene3D" id="3.60.21.10">
    <property type="match status" value="1"/>
</dbReference>